<reference evidence="2" key="1">
    <citation type="journal article" date="2021" name="Sci. Rep.">
        <title>Diploid genomic architecture of Nitzschia inconspicua, an elite biomass production diatom.</title>
        <authorList>
            <person name="Oliver A."/>
            <person name="Podell S."/>
            <person name="Pinowska A."/>
            <person name="Traller J.C."/>
            <person name="Smith S.R."/>
            <person name="McClure R."/>
            <person name="Beliaev A."/>
            <person name="Bohutskyi P."/>
            <person name="Hill E.A."/>
            <person name="Rabines A."/>
            <person name="Zheng H."/>
            <person name="Allen L.Z."/>
            <person name="Kuo A."/>
            <person name="Grigoriev I.V."/>
            <person name="Allen A.E."/>
            <person name="Hazlebeck D."/>
            <person name="Allen E.E."/>
        </authorList>
    </citation>
    <scope>NUCLEOTIDE SEQUENCE</scope>
    <source>
        <strain evidence="2">Hildebrandi</strain>
    </source>
</reference>
<feature type="compositionally biased region" description="Basic and acidic residues" evidence="1">
    <location>
        <begin position="544"/>
        <end position="558"/>
    </location>
</feature>
<dbReference type="Proteomes" id="UP000693970">
    <property type="component" value="Unassembled WGS sequence"/>
</dbReference>
<dbReference type="EMBL" id="JAGRRH010000022">
    <property type="protein sequence ID" value="KAG7345446.1"/>
    <property type="molecule type" value="Genomic_DNA"/>
</dbReference>
<accession>A0A9K3PG22</accession>
<keyword evidence="3" id="KW-1185">Reference proteome</keyword>
<comment type="caution">
    <text evidence="2">The sequence shown here is derived from an EMBL/GenBank/DDBJ whole genome shotgun (WGS) entry which is preliminary data.</text>
</comment>
<organism evidence="2 3">
    <name type="scientific">Nitzschia inconspicua</name>
    <dbReference type="NCBI Taxonomy" id="303405"/>
    <lineage>
        <taxon>Eukaryota</taxon>
        <taxon>Sar</taxon>
        <taxon>Stramenopiles</taxon>
        <taxon>Ochrophyta</taxon>
        <taxon>Bacillariophyta</taxon>
        <taxon>Bacillariophyceae</taxon>
        <taxon>Bacillariophycidae</taxon>
        <taxon>Bacillariales</taxon>
        <taxon>Bacillariaceae</taxon>
        <taxon>Nitzschia</taxon>
    </lineage>
</organism>
<feature type="compositionally biased region" description="Basic residues" evidence="1">
    <location>
        <begin position="521"/>
        <end position="534"/>
    </location>
</feature>
<evidence type="ECO:0000256" key="1">
    <source>
        <dbReference type="SAM" id="MobiDB-lite"/>
    </source>
</evidence>
<protein>
    <submittedName>
        <fullName evidence="2">Uncharacterized protein</fullName>
    </submittedName>
</protein>
<evidence type="ECO:0000313" key="3">
    <source>
        <dbReference type="Proteomes" id="UP000693970"/>
    </source>
</evidence>
<name>A0A9K3PG22_9STRA</name>
<feature type="region of interest" description="Disordered" evidence="1">
    <location>
        <begin position="520"/>
        <end position="569"/>
    </location>
</feature>
<dbReference type="AlphaFoldDB" id="A0A9K3PG22"/>
<sequence>MAEEDVGEEEDNEVRDPIVDLVSDTGEEDDELSSDAHVNILVESVDAIQAAERRAKVSTKHEFKKAHYYALMGAFLEWDPNGLAKRVALPTNYLYYRVRAVFVTFGEKKDSKTGKPLFNDDAWKKANNLLGEIKRGFCSDPPGFNFYTYEMTDAGEIKNDSHGIPLLRCCWGTNLVECVHRQYNTTFRHKAGIEMGDAQISERRHRHNLDMAQRVYRDFPKVGHYDTWKIDVLQKLVEQNTGKLLYPGWTCVIDYLETDESFVTVPLHTSDLHDKLLNRVQQLQEAGDYNPKLSRDVKFICNSWGVPLPLLPVMRRVEYRLFSQLMLNDLQKFDENRMSHLWIAHVNGQDIFPKLPVQLKKYHRHWERNRRIQDAMERAKSEIELMNSYLAKKVPMEFEYGSNTVEGAFAETDEEFELVDGEPGIGLGRELQHDDITPPAQQGNVVGKVNRVHFNPQAIMLRHQMAMFALYMRRHLQAPYFPVAMPFPLPVNQKRPADALPIEVAGETIAAMTGFIPGLHREKKRTRGKGKGPKKAPVCGFCRESTDPEVHNSAKDCPGRWPRGKCPRK</sequence>
<proteinExistence type="predicted"/>
<dbReference type="OrthoDB" id="2267587at2759"/>
<gene>
    <name evidence="2" type="ORF">IV203_032977</name>
</gene>
<reference evidence="2" key="2">
    <citation type="submission" date="2021-04" db="EMBL/GenBank/DDBJ databases">
        <authorList>
            <person name="Podell S."/>
        </authorList>
    </citation>
    <scope>NUCLEOTIDE SEQUENCE</scope>
    <source>
        <strain evidence="2">Hildebrandi</strain>
    </source>
</reference>
<evidence type="ECO:0000313" key="2">
    <source>
        <dbReference type="EMBL" id="KAG7345446.1"/>
    </source>
</evidence>